<keyword evidence="2" id="KW-1185">Reference proteome</keyword>
<name>A0A673V562_SURSU</name>
<accession>A0A673V562</accession>
<dbReference type="AlphaFoldDB" id="A0A673V562"/>
<reference evidence="1 2" key="1">
    <citation type="submission" date="2019-05" db="EMBL/GenBank/DDBJ databases">
        <title>A Chromosome-scale Meerkat (S. suricatta) Genome Assembly.</title>
        <authorList>
            <person name="Dudchenko O."/>
            <person name="Lieberman Aiden E."/>
            <person name="Tung J."/>
            <person name="Barreiro L.B."/>
            <person name="Clutton-Brock T.H."/>
        </authorList>
    </citation>
    <scope>NUCLEOTIDE SEQUENCE [LARGE SCALE GENOMIC DNA]</scope>
</reference>
<evidence type="ECO:0000313" key="2">
    <source>
        <dbReference type="Proteomes" id="UP000472268"/>
    </source>
</evidence>
<dbReference type="Ensembl" id="ENSSSUT00005036550.1">
    <property type="protein sequence ID" value="ENSSSUP00005032039.1"/>
    <property type="gene ID" value="ENSSSUG00005020667.1"/>
</dbReference>
<organism evidence="1 2">
    <name type="scientific">Suricata suricatta</name>
    <name type="common">Meerkat</name>
    <dbReference type="NCBI Taxonomy" id="37032"/>
    <lineage>
        <taxon>Eukaryota</taxon>
        <taxon>Metazoa</taxon>
        <taxon>Chordata</taxon>
        <taxon>Craniata</taxon>
        <taxon>Vertebrata</taxon>
        <taxon>Euteleostomi</taxon>
        <taxon>Mammalia</taxon>
        <taxon>Eutheria</taxon>
        <taxon>Laurasiatheria</taxon>
        <taxon>Carnivora</taxon>
        <taxon>Feliformia</taxon>
        <taxon>Herpestidae</taxon>
        <taxon>Suricata</taxon>
    </lineage>
</organism>
<sequence length="108" mass="12113">PPSQKSEKKVLLAGSPTLECRLVAKFGTSARYFEIRASAPRLNATRTKELLLTSHLQSPPGHRQDHFNKPGSETPIVRNLQRATGFHRNLLFCKIKDLEGVGLRPWTP</sequence>
<protein>
    <submittedName>
        <fullName evidence="1">Uncharacterized protein</fullName>
    </submittedName>
</protein>
<reference evidence="1" key="2">
    <citation type="submission" date="2025-08" db="UniProtKB">
        <authorList>
            <consortium name="Ensembl"/>
        </authorList>
    </citation>
    <scope>IDENTIFICATION</scope>
</reference>
<proteinExistence type="predicted"/>
<dbReference type="Proteomes" id="UP000472268">
    <property type="component" value="Chromosome 14"/>
</dbReference>
<evidence type="ECO:0000313" key="1">
    <source>
        <dbReference type="Ensembl" id="ENSSSUP00005032039.1"/>
    </source>
</evidence>
<reference evidence="1" key="3">
    <citation type="submission" date="2025-09" db="UniProtKB">
        <authorList>
            <consortium name="Ensembl"/>
        </authorList>
    </citation>
    <scope>IDENTIFICATION</scope>
</reference>